<dbReference type="InterPro" id="IPR031675">
    <property type="entry name" value="STPPase_N"/>
</dbReference>
<evidence type="ECO:0000256" key="5">
    <source>
        <dbReference type="ARBA" id="ARBA00022912"/>
    </source>
</evidence>
<evidence type="ECO:0000313" key="12">
    <source>
        <dbReference type="EMBL" id="KAK7201528.1"/>
    </source>
</evidence>
<feature type="domain" description="Serine/threonine specific protein phosphatases" evidence="11">
    <location>
        <begin position="191"/>
        <end position="196"/>
    </location>
</feature>
<dbReference type="InterPro" id="IPR029052">
    <property type="entry name" value="Metallo-depent_PP-like"/>
</dbReference>
<dbReference type="SUPFAM" id="SSF56300">
    <property type="entry name" value="Metallo-dependent phosphatases"/>
    <property type="match status" value="1"/>
</dbReference>
<protein>
    <recommendedName>
        <fullName evidence="9">Serine/threonine-protein phosphatase</fullName>
        <ecNumber evidence="9">3.1.3.16</ecNumber>
    </recommendedName>
</protein>
<evidence type="ECO:0000256" key="6">
    <source>
        <dbReference type="ARBA" id="ARBA00023211"/>
    </source>
</evidence>
<evidence type="ECO:0000256" key="10">
    <source>
        <dbReference type="SAM" id="MobiDB-lite"/>
    </source>
</evidence>
<sequence length="377" mass="41789">MLATSPLERRGDGAMTGTSKVDDIIGKLLLHPTHNTAAPSREATSPLASYARQSRLQAFQAESAGAASAPKTGVASRTVQPRGRSGSGLADAPELATGEMTEEEVVFLVMATRRLFMSQPMLVEISAPVNMCGDVHGQYNDLLRLFQLGGFPPESNYIFLGDYVDRGEQSLETVCLLFAYKLRFPDNFFLLRGNHESSSINRIYGFFDECKRRYSVRLWKLFTDTFNCMPVAGLVDGRILCMHGGLSPELHSLDQIRRILRPSDVPDSGLICDLLWSDPADDPITGFGENDRGVSWTFGENVVENITQALDLDLICRAHQVVDEGYRFFAKRKLVTVFSAPNYCGEFNNYGAFLCVDENLLCSVKQLAPLYDVDDIE</sequence>
<dbReference type="EMBL" id="JAECZO010000016">
    <property type="protein sequence ID" value="KAK7201528.1"/>
    <property type="molecule type" value="Genomic_DNA"/>
</dbReference>
<keyword evidence="13" id="KW-1185">Reference proteome</keyword>
<name>A0AAW0F9S7_9TRYP</name>
<evidence type="ECO:0000256" key="8">
    <source>
        <dbReference type="ARBA" id="ARBA00048336"/>
    </source>
</evidence>
<comment type="catalytic activity">
    <reaction evidence="8 9">
        <text>O-phospho-L-threonyl-[protein] + H2O = L-threonyl-[protein] + phosphate</text>
        <dbReference type="Rhea" id="RHEA:47004"/>
        <dbReference type="Rhea" id="RHEA-COMP:11060"/>
        <dbReference type="Rhea" id="RHEA-COMP:11605"/>
        <dbReference type="ChEBI" id="CHEBI:15377"/>
        <dbReference type="ChEBI" id="CHEBI:30013"/>
        <dbReference type="ChEBI" id="CHEBI:43474"/>
        <dbReference type="ChEBI" id="CHEBI:61977"/>
        <dbReference type="EC" id="3.1.3.16"/>
    </reaction>
</comment>
<dbReference type="GO" id="GO:0004722">
    <property type="term" value="F:protein serine/threonine phosphatase activity"/>
    <property type="evidence" value="ECO:0007669"/>
    <property type="project" value="UniProtKB-EC"/>
</dbReference>
<dbReference type="InterPro" id="IPR004843">
    <property type="entry name" value="Calcineurin-like_PHP"/>
</dbReference>
<dbReference type="PRINTS" id="PR00114">
    <property type="entry name" value="STPHPHTASE"/>
</dbReference>
<evidence type="ECO:0000256" key="7">
    <source>
        <dbReference type="ARBA" id="ARBA00047761"/>
    </source>
</evidence>
<dbReference type="InterPro" id="IPR050341">
    <property type="entry name" value="PP1_catalytic_subunit"/>
</dbReference>
<accession>A0AAW0F9S7</accession>
<organism evidence="12 13">
    <name type="scientific">Novymonas esmeraldas</name>
    <dbReference type="NCBI Taxonomy" id="1808958"/>
    <lineage>
        <taxon>Eukaryota</taxon>
        <taxon>Discoba</taxon>
        <taxon>Euglenozoa</taxon>
        <taxon>Kinetoplastea</taxon>
        <taxon>Metakinetoplastina</taxon>
        <taxon>Trypanosomatida</taxon>
        <taxon>Trypanosomatidae</taxon>
        <taxon>Novymonas</taxon>
    </lineage>
</organism>
<comment type="catalytic activity">
    <reaction evidence="7">
        <text>O-phospho-L-seryl-[protein] + H2O = L-seryl-[protein] + phosphate</text>
        <dbReference type="Rhea" id="RHEA:20629"/>
        <dbReference type="Rhea" id="RHEA-COMP:9863"/>
        <dbReference type="Rhea" id="RHEA-COMP:11604"/>
        <dbReference type="ChEBI" id="CHEBI:15377"/>
        <dbReference type="ChEBI" id="CHEBI:29999"/>
        <dbReference type="ChEBI" id="CHEBI:43474"/>
        <dbReference type="ChEBI" id="CHEBI:83421"/>
        <dbReference type="EC" id="3.1.3.16"/>
    </reaction>
</comment>
<dbReference type="PANTHER" id="PTHR11668">
    <property type="entry name" value="SERINE/THREONINE PROTEIN PHOSPHATASE"/>
    <property type="match status" value="1"/>
</dbReference>
<evidence type="ECO:0000256" key="1">
    <source>
        <dbReference type="ARBA" id="ARBA00001936"/>
    </source>
</evidence>
<evidence type="ECO:0000313" key="13">
    <source>
        <dbReference type="Proteomes" id="UP001430356"/>
    </source>
</evidence>
<dbReference type="Gene3D" id="3.60.21.10">
    <property type="match status" value="1"/>
</dbReference>
<evidence type="ECO:0000256" key="4">
    <source>
        <dbReference type="ARBA" id="ARBA00022801"/>
    </source>
</evidence>
<keyword evidence="4 9" id="KW-0378">Hydrolase</keyword>
<dbReference type="PROSITE" id="PS00125">
    <property type="entry name" value="SER_THR_PHOSPHATASE"/>
    <property type="match status" value="1"/>
</dbReference>
<evidence type="ECO:0000259" key="11">
    <source>
        <dbReference type="PROSITE" id="PS00125"/>
    </source>
</evidence>
<keyword evidence="6" id="KW-0464">Manganese</keyword>
<dbReference type="Pfam" id="PF00149">
    <property type="entry name" value="Metallophos"/>
    <property type="match status" value="1"/>
</dbReference>
<dbReference type="SMART" id="SM00156">
    <property type="entry name" value="PP2Ac"/>
    <property type="match status" value="1"/>
</dbReference>
<dbReference type="EC" id="3.1.3.16" evidence="9"/>
<dbReference type="Proteomes" id="UP001430356">
    <property type="component" value="Unassembled WGS sequence"/>
</dbReference>
<evidence type="ECO:0000256" key="9">
    <source>
        <dbReference type="RuleBase" id="RU004273"/>
    </source>
</evidence>
<dbReference type="InterPro" id="IPR006186">
    <property type="entry name" value="Ser/Thr-sp_prot-phosphatase"/>
</dbReference>
<dbReference type="GO" id="GO:0005737">
    <property type="term" value="C:cytoplasm"/>
    <property type="evidence" value="ECO:0007669"/>
    <property type="project" value="UniProtKB-ARBA"/>
</dbReference>
<keyword evidence="3" id="KW-0479">Metal-binding</keyword>
<dbReference type="GO" id="GO:0005634">
    <property type="term" value="C:nucleus"/>
    <property type="evidence" value="ECO:0007669"/>
    <property type="project" value="TreeGrafter"/>
</dbReference>
<dbReference type="PANTHER" id="PTHR11668:SF300">
    <property type="entry name" value="SERINE_THREONINE-PROTEIN PHOSPHATASE"/>
    <property type="match status" value="1"/>
</dbReference>
<comment type="similarity">
    <text evidence="2">Belongs to the PPP phosphatase family. PP-1 subfamily.</text>
</comment>
<evidence type="ECO:0000256" key="2">
    <source>
        <dbReference type="ARBA" id="ARBA00005333"/>
    </source>
</evidence>
<comment type="caution">
    <text evidence="12">The sequence shown here is derived from an EMBL/GenBank/DDBJ whole genome shotgun (WGS) entry which is preliminary data.</text>
</comment>
<dbReference type="AlphaFoldDB" id="A0AAW0F9S7"/>
<dbReference type="GO" id="GO:0046872">
    <property type="term" value="F:metal ion binding"/>
    <property type="evidence" value="ECO:0007669"/>
    <property type="project" value="UniProtKB-KW"/>
</dbReference>
<dbReference type="FunFam" id="3.60.21.10:FF:000047">
    <property type="entry name" value="Serine/threonine-protein phosphatase"/>
    <property type="match status" value="1"/>
</dbReference>
<dbReference type="Pfam" id="PF16891">
    <property type="entry name" value="STPPase_N"/>
    <property type="match status" value="1"/>
</dbReference>
<comment type="cofactor">
    <cofactor evidence="1">
        <name>Mn(2+)</name>
        <dbReference type="ChEBI" id="CHEBI:29035"/>
    </cofactor>
</comment>
<keyword evidence="5" id="KW-0904">Protein phosphatase</keyword>
<proteinExistence type="inferred from homology"/>
<gene>
    <name evidence="12" type="ORF">NESM_000216800</name>
</gene>
<feature type="region of interest" description="Disordered" evidence="10">
    <location>
        <begin position="61"/>
        <end position="95"/>
    </location>
</feature>
<evidence type="ECO:0000256" key="3">
    <source>
        <dbReference type="ARBA" id="ARBA00022723"/>
    </source>
</evidence>
<reference evidence="12 13" key="1">
    <citation type="journal article" date="2021" name="MBio">
        <title>A New Model Trypanosomatid, Novymonas esmeraldas: Genomic Perception of Its 'Candidatus Pandoraea novymonadis' Endosymbiont.</title>
        <authorList>
            <person name="Zakharova A."/>
            <person name="Saura A."/>
            <person name="Butenko A."/>
            <person name="Podesvova L."/>
            <person name="Warmusova S."/>
            <person name="Kostygov A.Y."/>
            <person name="Nenarokova A."/>
            <person name="Lukes J."/>
            <person name="Opperdoes F.R."/>
            <person name="Yurchenko V."/>
        </authorList>
    </citation>
    <scope>NUCLEOTIDE SEQUENCE [LARGE SCALE GENOMIC DNA]</scope>
    <source>
        <strain evidence="12 13">E262AT.01</strain>
    </source>
</reference>